<dbReference type="Proteomes" id="UP000663144">
    <property type="component" value="Segment"/>
</dbReference>
<dbReference type="GeneID" id="77946648"/>
<dbReference type="EMBL" id="MW117965">
    <property type="protein sequence ID" value="QPB07952.1"/>
    <property type="molecule type" value="Genomic_DNA"/>
</dbReference>
<organism evidence="1 2">
    <name type="scientific">Synechococcus phage S-H38</name>
    <dbReference type="NCBI Taxonomy" id="2783673"/>
    <lineage>
        <taxon>Viruses</taxon>
        <taxon>Duplodnaviria</taxon>
        <taxon>Heunggongvirae</taxon>
        <taxon>Uroviricota</taxon>
        <taxon>Caudoviricetes</taxon>
        <taxon>Pantevenvirales</taxon>
        <taxon>Kyanoviridae</taxon>
        <taxon>Yellowseavirus</taxon>
        <taxon>Yellowseavirus thirtyeight</taxon>
    </lineage>
</organism>
<dbReference type="RefSeq" id="YP_010670443.1">
    <property type="nucleotide sequence ID" value="NC_070964.1"/>
</dbReference>
<accession>A0A873WGA2</accession>
<protein>
    <submittedName>
        <fullName evidence="1">Uncharacterized protein</fullName>
    </submittedName>
</protein>
<name>A0A873WGA2_9CAUD</name>
<evidence type="ECO:0000313" key="1">
    <source>
        <dbReference type="EMBL" id="QPB07952.1"/>
    </source>
</evidence>
<evidence type="ECO:0000313" key="2">
    <source>
        <dbReference type="Proteomes" id="UP000663144"/>
    </source>
</evidence>
<keyword evidence="2" id="KW-1185">Reference proteome</keyword>
<dbReference type="KEGG" id="vg:77946648"/>
<sequence length="38" mass="4572">MPLKYTQEMQVKPAVYHEKSQMSTENIIKPIYQSHKQH</sequence>
<reference evidence="1" key="1">
    <citation type="submission" date="2020-10" db="EMBL/GenBank/DDBJ databases">
        <title>The Isolation and Genome Sequence of a Novel Cyanophage S-H38 from the Yellow Sea, China.</title>
        <authorList>
            <person name="Jiang T."/>
        </authorList>
    </citation>
    <scope>NUCLEOTIDE SEQUENCE</scope>
</reference>
<proteinExistence type="predicted"/>